<dbReference type="PATRIC" id="fig|66876.3.peg.7732"/>
<gene>
    <name evidence="3" type="ORF">ADL29_35110</name>
</gene>
<keyword evidence="4" id="KW-1185">Reference proteome</keyword>
<protein>
    <recommendedName>
        <fullName evidence="5">Serine/arginine repetitive matrix protein 2</fullName>
    </recommendedName>
</protein>
<keyword evidence="2" id="KW-0812">Transmembrane</keyword>
<name>A0A0N0GVG8_9ACTN</name>
<feature type="region of interest" description="Disordered" evidence="1">
    <location>
        <begin position="123"/>
        <end position="162"/>
    </location>
</feature>
<proteinExistence type="predicted"/>
<feature type="compositionally biased region" description="Pro residues" evidence="1">
    <location>
        <begin position="58"/>
        <end position="72"/>
    </location>
</feature>
<feature type="compositionally biased region" description="Basic and acidic residues" evidence="1">
    <location>
        <begin position="11"/>
        <end position="20"/>
    </location>
</feature>
<feature type="region of interest" description="Disordered" evidence="1">
    <location>
        <begin position="1"/>
        <end position="86"/>
    </location>
</feature>
<comment type="caution">
    <text evidence="3">The sequence shown here is derived from an EMBL/GenBank/DDBJ whole genome shotgun (WGS) entry which is preliminary data.</text>
</comment>
<organism evidence="3 4">
    <name type="scientific">Streptomyces chattanoogensis</name>
    <dbReference type="NCBI Taxonomy" id="66876"/>
    <lineage>
        <taxon>Bacteria</taxon>
        <taxon>Bacillati</taxon>
        <taxon>Actinomycetota</taxon>
        <taxon>Actinomycetes</taxon>
        <taxon>Kitasatosporales</taxon>
        <taxon>Streptomycetaceae</taxon>
        <taxon>Streptomyces</taxon>
    </lineage>
</organism>
<accession>A0A0N0GVG8</accession>
<sequence>MTARGGGAARWNRETQRWEDGTPPPAAYTGPMPPRPHFRPSAGTAPGAPVPAQDTGPDPAPCPGREPVPPAGPDEGVLLVPGPPDAVPGPARRTMALAAGTAVAVIAAGLGGGYLLWRGDDADPAAAPARSSAKPTPSTPSTGPSAATAPPVSSGPPEGFRTVHDEEGFTLAVPSGWQREKRKNGVFYLSPDGHGLVQVFQNTDAPGTPREALENTSDELSHSARNPGYEQIGLGPLPGPAPDSASDAYQLVYAYDSEDVGDRVKVVDCAFTASDGRQFAVLVRGTEAEWPQQEQIQRIALRSFAPGTAG</sequence>
<feature type="compositionally biased region" description="Pro residues" evidence="1">
    <location>
        <begin position="22"/>
        <end position="35"/>
    </location>
</feature>
<evidence type="ECO:0000256" key="2">
    <source>
        <dbReference type="SAM" id="Phobius"/>
    </source>
</evidence>
<dbReference type="EMBL" id="LGKG01000185">
    <property type="protein sequence ID" value="KPC59301.1"/>
    <property type="molecule type" value="Genomic_DNA"/>
</dbReference>
<dbReference type="Gene3D" id="3.40.1000.10">
    <property type="entry name" value="Mog1/PsbP, alpha/beta/alpha sandwich"/>
    <property type="match status" value="1"/>
</dbReference>
<evidence type="ECO:0000313" key="4">
    <source>
        <dbReference type="Proteomes" id="UP000037982"/>
    </source>
</evidence>
<dbReference type="Proteomes" id="UP000037982">
    <property type="component" value="Unassembled WGS sequence"/>
</dbReference>
<evidence type="ECO:0008006" key="5">
    <source>
        <dbReference type="Google" id="ProtNLM"/>
    </source>
</evidence>
<keyword evidence="2" id="KW-1133">Transmembrane helix</keyword>
<keyword evidence="2" id="KW-0472">Membrane</keyword>
<dbReference type="RefSeq" id="WP_053927549.1">
    <property type="nucleotide sequence ID" value="NZ_LGKG01000185.1"/>
</dbReference>
<feature type="transmembrane region" description="Helical" evidence="2">
    <location>
        <begin position="96"/>
        <end position="117"/>
    </location>
</feature>
<reference evidence="4" key="1">
    <citation type="submission" date="2015-07" db="EMBL/GenBank/DDBJ databases">
        <authorList>
            <person name="Ju K.-S."/>
            <person name="Doroghazi J.R."/>
            <person name="Metcalf W.W."/>
        </authorList>
    </citation>
    <scope>NUCLEOTIDE SEQUENCE [LARGE SCALE GENOMIC DNA]</scope>
    <source>
        <strain evidence="4">NRRL ISP-5002</strain>
    </source>
</reference>
<dbReference type="AlphaFoldDB" id="A0A0N0GVG8"/>
<feature type="compositionally biased region" description="Low complexity" evidence="1">
    <location>
        <begin position="124"/>
        <end position="157"/>
    </location>
</feature>
<evidence type="ECO:0000313" key="3">
    <source>
        <dbReference type="EMBL" id="KPC59301.1"/>
    </source>
</evidence>
<evidence type="ECO:0000256" key="1">
    <source>
        <dbReference type="SAM" id="MobiDB-lite"/>
    </source>
</evidence>